<evidence type="ECO:0000256" key="1">
    <source>
        <dbReference type="SAM" id="MobiDB-lite"/>
    </source>
</evidence>
<proteinExistence type="predicted"/>
<dbReference type="EMBL" id="MNCJ02000328">
    <property type="protein sequence ID" value="KAF5774169.1"/>
    <property type="molecule type" value="Genomic_DNA"/>
</dbReference>
<dbReference type="Proteomes" id="UP000215914">
    <property type="component" value="Chromosome 13"/>
</dbReference>
<dbReference type="EMBL" id="CM007902">
    <property type="protein sequence ID" value="OTG02152.1"/>
    <property type="molecule type" value="Genomic_DNA"/>
</dbReference>
<dbReference type="Gramene" id="mRNA:HanXRQr2_Chr13g0597171">
    <property type="protein sequence ID" value="CDS:HanXRQr2_Chr13g0597171.1"/>
    <property type="gene ID" value="HanXRQr2_Chr13g0597171"/>
</dbReference>
<name>A0A251SUJ9_HELAN</name>
<reference evidence="2" key="3">
    <citation type="submission" date="2020-06" db="EMBL/GenBank/DDBJ databases">
        <title>Helianthus annuus Genome sequencing and assembly Release 2.</title>
        <authorList>
            <person name="Gouzy J."/>
            <person name="Langlade N."/>
            <person name="Munos S."/>
        </authorList>
    </citation>
    <scope>NUCLEOTIDE SEQUENCE</scope>
    <source>
        <tissue evidence="2">Leaves</tissue>
    </source>
</reference>
<reference evidence="2 4" key="1">
    <citation type="journal article" date="2017" name="Nature">
        <title>The sunflower genome provides insights into oil metabolism, flowering and Asterid evolution.</title>
        <authorList>
            <person name="Badouin H."/>
            <person name="Gouzy J."/>
            <person name="Grassa C.J."/>
            <person name="Murat F."/>
            <person name="Staton S.E."/>
            <person name="Cottret L."/>
            <person name="Lelandais-Briere C."/>
            <person name="Owens G.L."/>
            <person name="Carrere S."/>
            <person name="Mayjonade B."/>
            <person name="Legrand L."/>
            <person name="Gill N."/>
            <person name="Kane N.C."/>
            <person name="Bowers J.E."/>
            <person name="Hubner S."/>
            <person name="Bellec A."/>
            <person name="Berard A."/>
            <person name="Berges H."/>
            <person name="Blanchet N."/>
            <person name="Boniface M.C."/>
            <person name="Brunel D."/>
            <person name="Catrice O."/>
            <person name="Chaidir N."/>
            <person name="Claudel C."/>
            <person name="Donnadieu C."/>
            <person name="Faraut T."/>
            <person name="Fievet G."/>
            <person name="Helmstetter N."/>
            <person name="King M."/>
            <person name="Knapp S.J."/>
            <person name="Lai Z."/>
            <person name="Le Paslier M.C."/>
            <person name="Lippi Y."/>
            <person name="Lorenzon L."/>
            <person name="Mandel J.R."/>
            <person name="Marage G."/>
            <person name="Marchand G."/>
            <person name="Marquand E."/>
            <person name="Bret-Mestries E."/>
            <person name="Morien E."/>
            <person name="Nambeesan S."/>
            <person name="Nguyen T."/>
            <person name="Pegot-Espagnet P."/>
            <person name="Pouilly N."/>
            <person name="Raftis F."/>
            <person name="Sallet E."/>
            <person name="Schiex T."/>
            <person name="Thomas J."/>
            <person name="Vandecasteele C."/>
            <person name="Vares D."/>
            <person name="Vear F."/>
            <person name="Vautrin S."/>
            <person name="Crespi M."/>
            <person name="Mangin B."/>
            <person name="Burke J.M."/>
            <person name="Salse J."/>
            <person name="Munos S."/>
            <person name="Vincourt P."/>
            <person name="Rieseberg L.H."/>
            <person name="Langlade N.B."/>
        </authorList>
    </citation>
    <scope>NUCLEOTIDE SEQUENCE [LARGE SCALE GENOMIC DNA]</scope>
    <source>
        <strain evidence="4">cv. SF193</strain>
        <tissue evidence="2">Leaves</tissue>
    </source>
</reference>
<keyword evidence="4" id="KW-1185">Reference proteome</keyword>
<feature type="compositionally biased region" description="Basic and acidic residues" evidence="1">
    <location>
        <begin position="10"/>
        <end position="20"/>
    </location>
</feature>
<dbReference type="AlphaFoldDB" id="A0A251SUJ9"/>
<feature type="region of interest" description="Disordered" evidence="1">
    <location>
        <begin position="1"/>
        <end position="23"/>
    </location>
</feature>
<sequence length="75" mass="8546">MFHNYTERAPTSHHEPPPDHHHYKVVTSPIAASPDQFANHSYPFHLLICRPSPTSTFTTTCLTNVQQLIDKCNCD</sequence>
<protein>
    <submittedName>
        <fullName evidence="3">Uncharacterized protein</fullName>
    </submittedName>
</protein>
<gene>
    <name evidence="3" type="ORF">HannXRQ_Chr13g0409841</name>
    <name evidence="2" type="ORF">HanXRQr2_Chr13g0597171</name>
</gene>
<dbReference type="InParanoid" id="A0A251SUJ9"/>
<organism evidence="3 4">
    <name type="scientific">Helianthus annuus</name>
    <name type="common">Common sunflower</name>
    <dbReference type="NCBI Taxonomy" id="4232"/>
    <lineage>
        <taxon>Eukaryota</taxon>
        <taxon>Viridiplantae</taxon>
        <taxon>Streptophyta</taxon>
        <taxon>Embryophyta</taxon>
        <taxon>Tracheophyta</taxon>
        <taxon>Spermatophyta</taxon>
        <taxon>Magnoliopsida</taxon>
        <taxon>eudicotyledons</taxon>
        <taxon>Gunneridae</taxon>
        <taxon>Pentapetalae</taxon>
        <taxon>asterids</taxon>
        <taxon>campanulids</taxon>
        <taxon>Asterales</taxon>
        <taxon>Asteraceae</taxon>
        <taxon>Asteroideae</taxon>
        <taxon>Heliantheae alliance</taxon>
        <taxon>Heliantheae</taxon>
        <taxon>Helianthus</taxon>
    </lineage>
</organism>
<reference evidence="3" key="2">
    <citation type="submission" date="2017-02" db="EMBL/GenBank/DDBJ databases">
        <title>Sunflower complete genome.</title>
        <authorList>
            <person name="Langlade N."/>
            <person name="Munos S."/>
        </authorList>
    </citation>
    <scope>NUCLEOTIDE SEQUENCE [LARGE SCALE GENOMIC DNA]</scope>
    <source>
        <tissue evidence="3">Leaves</tissue>
    </source>
</reference>
<accession>A0A251SUJ9</accession>
<evidence type="ECO:0000313" key="3">
    <source>
        <dbReference type="EMBL" id="OTG02152.1"/>
    </source>
</evidence>
<evidence type="ECO:0000313" key="2">
    <source>
        <dbReference type="EMBL" id="KAF5774169.1"/>
    </source>
</evidence>
<evidence type="ECO:0000313" key="4">
    <source>
        <dbReference type="Proteomes" id="UP000215914"/>
    </source>
</evidence>